<dbReference type="PRINTS" id="PR00081">
    <property type="entry name" value="GDHRDH"/>
</dbReference>
<gene>
    <name evidence="1" type="ORF">LSAT_V11C500286240</name>
</gene>
<dbReference type="Pfam" id="PF00106">
    <property type="entry name" value="adh_short"/>
    <property type="match status" value="1"/>
</dbReference>
<dbReference type="Gene3D" id="3.40.50.720">
    <property type="entry name" value="NAD(P)-binding Rossmann-like Domain"/>
    <property type="match status" value="1"/>
</dbReference>
<sequence>MVALNQGGSIINMSSCAGLNRTHEKGAVAYISSKAAFNTMTKVMAMELGKHKIRLDTPYQLYHFIHLFELTLVVRTICYVCNQNKDDTCAN</sequence>
<dbReference type="EMBL" id="NBSK02000005">
    <property type="protein sequence ID" value="KAJ0206649.1"/>
    <property type="molecule type" value="Genomic_DNA"/>
</dbReference>
<dbReference type="InterPro" id="IPR036291">
    <property type="entry name" value="NAD(P)-bd_dom_sf"/>
</dbReference>
<dbReference type="InterPro" id="IPR002347">
    <property type="entry name" value="SDR_fam"/>
</dbReference>
<evidence type="ECO:0000313" key="2">
    <source>
        <dbReference type="Proteomes" id="UP000235145"/>
    </source>
</evidence>
<organism evidence="1 2">
    <name type="scientific">Lactuca sativa</name>
    <name type="common">Garden lettuce</name>
    <dbReference type="NCBI Taxonomy" id="4236"/>
    <lineage>
        <taxon>Eukaryota</taxon>
        <taxon>Viridiplantae</taxon>
        <taxon>Streptophyta</taxon>
        <taxon>Embryophyta</taxon>
        <taxon>Tracheophyta</taxon>
        <taxon>Spermatophyta</taxon>
        <taxon>Magnoliopsida</taxon>
        <taxon>eudicotyledons</taxon>
        <taxon>Gunneridae</taxon>
        <taxon>Pentapetalae</taxon>
        <taxon>asterids</taxon>
        <taxon>campanulids</taxon>
        <taxon>Asterales</taxon>
        <taxon>Asteraceae</taxon>
        <taxon>Cichorioideae</taxon>
        <taxon>Cichorieae</taxon>
        <taxon>Lactucinae</taxon>
        <taxon>Lactuca</taxon>
    </lineage>
</organism>
<dbReference type="AlphaFoldDB" id="A0A9R1XBW7"/>
<dbReference type="Proteomes" id="UP000235145">
    <property type="component" value="Unassembled WGS sequence"/>
</dbReference>
<evidence type="ECO:0000313" key="1">
    <source>
        <dbReference type="EMBL" id="KAJ0206649.1"/>
    </source>
</evidence>
<dbReference type="SUPFAM" id="SSF51735">
    <property type="entry name" value="NAD(P)-binding Rossmann-fold domains"/>
    <property type="match status" value="1"/>
</dbReference>
<name>A0A9R1XBW7_LACSA</name>
<dbReference type="PANTHER" id="PTHR44375:SF15">
    <property type="entry name" value="GLUCOSE_RIBITOL DEHYDROGENASE-RELATED"/>
    <property type="match status" value="1"/>
</dbReference>
<accession>A0A9R1XBW7</accession>
<keyword evidence="2" id="KW-1185">Reference proteome</keyword>
<reference evidence="1 2" key="1">
    <citation type="journal article" date="2017" name="Nat. Commun.">
        <title>Genome assembly with in vitro proximity ligation data and whole-genome triplication in lettuce.</title>
        <authorList>
            <person name="Reyes-Chin-Wo S."/>
            <person name="Wang Z."/>
            <person name="Yang X."/>
            <person name="Kozik A."/>
            <person name="Arikit S."/>
            <person name="Song C."/>
            <person name="Xia L."/>
            <person name="Froenicke L."/>
            <person name="Lavelle D.O."/>
            <person name="Truco M.J."/>
            <person name="Xia R."/>
            <person name="Zhu S."/>
            <person name="Xu C."/>
            <person name="Xu H."/>
            <person name="Xu X."/>
            <person name="Cox K."/>
            <person name="Korf I."/>
            <person name="Meyers B.C."/>
            <person name="Michelmore R.W."/>
        </authorList>
    </citation>
    <scope>NUCLEOTIDE SEQUENCE [LARGE SCALE GENOMIC DNA]</scope>
    <source>
        <strain evidence="2">cv. Salinas</strain>
        <tissue evidence="1">Seedlings</tissue>
    </source>
</reference>
<comment type="caution">
    <text evidence="1">The sequence shown here is derived from an EMBL/GenBank/DDBJ whole genome shotgun (WGS) entry which is preliminary data.</text>
</comment>
<proteinExistence type="predicted"/>
<protein>
    <submittedName>
        <fullName evidence="1">Uncharacterized protein</fullName>
    </submittedName>
</protein>
<dbReference type="PANTHER" id="PTHR44375">
    <property type="entry name" value="BETA-KETOACYL-ACP REDUCTASE-LIKE PROTEIN-RELATED"/>
    <property type="match status" value="1"/>
</dbReference>